<keyword evidence="3" id="KW-1185">Reference proteome</keyword>
<reference evidence="2 3" key="1">
    <citation type="submission" date="2019-09" db="EMBL/GenBank/DDBJ databases">
        <title>Genome Sequence of Larkinella sp MA1.</title>
        <authorList>
            <person name="Srinivasan S."/>
        </authorList>
    </citation>
    <scope>NUCLEOTIDE SEQUENCE [LARGE SCALE GENOMIC DNA]</scope>
    <source>
        <strain evidence="2 3">MA1</strain>
    </source>
</reference>
<dbReference type="AlphaFoldDB" id="A0A5N1JSW8"/>
<comment type="caution">
    <text evidence="2">The sequence shown here is derived from an EMBL/GenBank/DDBJ whole genome shotgun (WGS) entry which is preliminary data.</text>
</comment>
<proteinExistence type="predicted"/>
<name>A0A5N1JSW8_9BACT</name>
<evidence type="ECO:0000259" key="1">
    <source>
        <dbReference type="Pfam" id="PF03374"/>
    </source>
</evidence>
<dbReference type="Pfam" id="PF03374">
    <property type="entry name" value="ANT"/>
    <property type="match status" value="1"/>
</dbReference>
<dbReference type="InterPro" id="IPR005039">
    <property type="entry name" value="Ant_C"/>
</dbReference>
<gene>
    <name evidence="2" type="ORF">F0P93_03790</name>
</gene>
<evidence type="ECO:0000313" key="3">
    <source>
        <dbReference type="Proteomes" id="UP000326344"/>
    </source>
</evidence>
<sequence length="101" mass="11598">MKKQTIPARVYDGAMSVADAAKELGIGQKALFTWLLNEKICNHNGHSYIADQKYVDQDWLKVKHKTWWSGGNEFNLQTVFVTRLGVEEIRKRMTETPTDLS</sequence>
<dbReference type="Proteomes" id="UP000326344">
    <property type="component" value="Unassembled WGS sequence"/>
</dbReference>
<accession>A0A5N1JSW8</accession>
<dbReference type="EMBL" id="VTWS01000001">
    <property type="protein sequence ID" value="KAA9356873.1"/>
    <property type="molecule type" value="Genomic_DNA"/>
</dbReference>
<dbReference type="GO" id="GO:0003677">
    <property type="term" value="F:DNA binding"/>
    <property type="evidence" value="ECO:0007669"/>
    <property type="project" value="InterPro"/>
</dbReference>
<feature type="domain" description="Antirepressor protein C-terminal" evidence="1">
    <location>
        <begin position="12"/>
        <end position="94"/>
    </location>
</feature>
<organism evidence="2 3">
    <name type="scientific">Larkinella humicola</name>
    <dbReference type="NCBI Taxonomy" id="2607654"/>
    <lineage>
        <taxon>Bacteria</taxon>
        <taxon>Pseudomonadati</taxon>
        <taxon>Bacteroidota</taxon>
        <taxon>Cytophagia</taxon>
        <taxon>Cytophagales</taxon>
        <taxon>Spirosomataceae</taxon>
        <taxon>Larkinella</taxon>
    </lineage>
</organism>
<evidence type="ECO:0000313" key="2">
    <source>
        <dbReference type="EMBL" id="KAA9356873.1"/>
    </source>
</evidence>
<dbReference type="RefSeq" id="WP_138990276.1">
    <property type="nucleotide sequence ID" value="NZ_VTWS01000001.1"/>
</dbReference>
<protein>
    <recommendedName>
        <fullName evidence="1">Antirepressor protein C-terminal domain-containing protein</fullName>
    </recommendedName>
</protein>